<dbReference type="Pfam" id="PF01648">
    <property type="entry name" value="ACPS"/>
    <property type="match status" value="1"/>
</dbReference>
<feature type="binding site" evidence="8">
    <location>
        <position position="24"/>
    </location>
    <ligand>
        <name>Mg(2+)</name>
        <dbReference type="ChEBI" id="CHEBI:18420"/>
    </ligand>
</feature>
<dbReference type="RefSeq" id="WP_075393042.1">
    <property type="nucleotide sequence ID" value="NZ_JAXBCZ010000001.1"/>
</dbReference>
<keyword evidence="11" id="KW-1185">Reference proteome</keyword>
<organism evidence="10 11">
    <name type="scientific">Actinomyces oris</name>
    <dbReference type="NCBI Taxonomy" id="544580"/>
    <lineage>
        <taxon>Bacteria</taxon>
        <taxon>Bacillati</taxon>
        <taxon>Actinomycetota</taxon>
        <taxon>Actinomycetes</taxon>
        <taxon>Actinomycetales</taxon>
        <taxon>Actinomycetaceae</taxon>
        <taxon>Actinomyces</taxon>
    </lineage>
</organism>
<gene>
    <name evidence="8" type="primary">acpS</name>
    <name evidence="10" type="ORF">QU665_04510</name>
</gene>
<feature type="binding site" evidence="8">
    <location>
        <position position="78"/>
    </location>
    <ligand>
        <name>Mg(2+)</name>
        <dbReference type="ChEBI" id="CHEBI:18420"/>
    </ligand>
</feature>
<evidence type="ECO:0000313" key="11">
    <source>
        <dbReference type="Proteomes" id="UP001289581"/>
    </source>
</evidence>
<evidence type="ECO:0000259" key="9">
    <source>
        <dbReference type="Pfam" id="PF01648"/>
    </source>
</evidence>
<dbReference type="GO" id="GO:0005737">
    <property type="term" value="C:cytoplasm"/>
    <property type="evidence" value="ECO:0007669"/>
    <property type="project" value="UniProtKB-SubCell"/>
</dbReference>
<comment type="catalytic activity">
    <reaction evidence="8">
        <text>apo-[ACP] + CoA = holo-[ACP] + adenosine 3',5'-bisphosphate + H(+)</text>
        <dbReference type="Rhea" id="RHEA:12068"/>
        <dbReference type="Rhea" id="RHEA-COMP:9685"/>
        <dbReference type="Rhea" id="RHEA-COMP:9690"/>
        <dbReference type="ChEBI" id="CHEBI:15378"/>
        <dbReference type="ChEBI" id="CHEBI:29999"/>
        <dbReference type="ChEBI" id="CHEBI:57287"/>
        <dbReference type="ChEBI" id="CHEBI:58343"/>
        <dbReference type="ChEBI" id="CHEBI:64479"/>
        <dbReference type="EC" id="2.7.8.7"/>
    </reaction>
</comment>
<dbReference type="GO" id="GO:0000287">
    <property type="term" value="F:magnesium ion binding"/>
    <property type="evidence" value="ECO:0007669"/>
    <property type="project" value="UniProtKB-UniRule"/>
</dbReference>
<dbReference type="InterPro" id="IPR037143">
    <property type="entry name" value="4-PPantetheinyl_Trfase_dom_sf"/>
</dbReference>
<keyword evidence="7 8" id="KW-0275">Fatty acid biosynthesis</keyword>
<sequence>MTEPQLPDTPQPSPGSTVLAVGTDLVHIPGFSAQLEQPGTVFAQRAFTARELREAHNRSQDRGTSPAQHLAARWAAKESFIKAWSQAHVLYAKSRGMSSSPVILAEDVDWREIEVVTDRWGRPSLRLSGTVVRAVERSLGEEVSTPGCWPVSMSHDGDYAAAIVLHVLESCPHRRNDEETSTMIK</sequence>
<dbReference type="AlphaFoldDB" id="A0AAW9KWE6"/>
<dbReference type="HAMAP" id="MF_00101">
    <property type="entry name" value="AcpS"/>
    <property type="match status" value="1"/>
</dbReference>
<dbReference type="EMBL" id="JAXBCZ010000001">
    <property type="protein sequence ID" value="MEA1304340.1"/>
    <property type="molecule type" value="Genomic_DNA"/>
</dbReference>
<keyword evidence="2 8" id="KW-0808">Transferase</keyword>
<keyword evidence="6 8" id="KW-0443">Lipid metabolism</keyword>
<keyword evidence="8" id="KW-0963">Cytoplasm</keyword>
<evidence type="ECO:0000256" key="2">
    <source>
        <dbReference type="ARBA" id="ARBA00022679"/>
    </source>
</evidence>
<protein>
    <recommendedName>
        <fullName evidence="8">Holo-[acyl-carrier-protein] synthase</fullName>
        <shortName evidence="8">Holo-ACP synthase</shortName>
        <ecNumber evidence="8">2.7.8.7</ecNumber>
    </recommendedName>
    <alternativeName>
        <fullName evidence="8">4'-phosphopantetheinyl transferase AcpS</fullName>
    </alternativeName>
</protein>
<name>A0AAW9KWE6_9ACTO</name>
<dbReference type="InterPro" id="IPR004568">
    <property type="entry name" value="Ppantetheine-prot_Trfase_dom"/>
</dbReference>
<comment type="cofactor">
    <cofactor evidence="8">
        <name>Mg(2+)</name>
        <dbReference type="ChEBI" id="CHEBI:18420"/>
    </cofactor>
</comment>
<keyword evidence="4 8" id="KW-0276">Fatty acid metabolism</keyword>
<evidence type="ECO:0000256" key="7">
    <source>
        <dbReference type="ARBA" id="ARBA00023160"/>
    </source>
</evidence>
<dbReference type="NCBIfam" id="TIGR00556">
    <property type="entry name" value="pantethn_trn"/>
    <property type="match status" value="1"/>
</dbReference>
<comment type="caution">
    <text evidence="10">The sequence shown here is derived from an EMBL/GenBank/DDBJ whole genome shotgun (WGS) entry which is preliminary data.</text>
</comment>
<evidence type="ECO:0000256" key="4">
    <source>
        <dbReference type="ARBA" id="ARBA00022832"/>
    </source>
</evidence>
<keyword evidence="3 8" id="KW-0479">Metal-binding</keyword>
<dbReference type="InterPro" id="IPR008278">
    <property type="entry name" value="4-PPantetheinyl_Trfase_dom"/>
</dbReference>
<keyword evidence="5 8" id="KW-0460">Magnesium</keyword>
<evidence type="ECO:0000256" key="8">
    <source>
        <dbReference type="HAMAP-Rule" id="MF_00101"/>
    </source>
</evidence>
<comment type="subcellular location">
    <subcellularLocation>
        <location evidence="8">Cytoplasm</location>
    </subcellularLocation>
</comment>
<comment type="similarity">
    <text evidence="8">Belongs to the P-Pant transferase superfamily. AcpS family.</text>
</comment>
<dbReference type="EC" id="2.7.8.7" evidence="8"/>
<feature type="domain" description="4'-phosphopantetheinyl transferase" evidence="9">
    <location>
        <begin position="20"/>
        <end position="137"/>
    </location>
</feature>
<evidence type="ECO:0000256" key="1">
    <source>
        <dbReference type="ARBA" id="ARBA00022516"/>
    </source>
</evidence>
<dbReference type="SUPFAM" id="SSF56214">
    <property type="entry name" value="4'-phosphopantetheinyl transferase"/>
    <property type="match status" value="1"/>
</dbReference>
<dbReference type="GO" id="GO:0008897">
    <property type="term" value="F:holo-[acyl-carrier-protein] synthase activity"/>
    <property type="evidence" value="ECO:0007669"/>
    <property type="project" value="UniProtKB-UniRule"/>
</dbReference>
<comment type="function">
    <text evidence="8">Transfers the 4'-phosphopantetheine moiety from coenzyme A to a Ser of acyl-carrier-protein.</text>
</comment>
<evidence type="ECO:0000313" key="10">
    <source>
        <dbReference type="EMBL" id="MEA1304340.1"/>
    </source>
</evidence>
<dbReference type="Gene3D" id="3.90.470.20">
    <property type="entry name" value="4'-phosphopantetheinyl transferase domain"/>
    <property type="match status" value="1"/>
</dbReference>
<evidence type="ECO:0000256" key="6">
    <source>
        <dbReference type="ARBA" id="ARBA00023098"/>
    </source>
</evidence>
<dbReference type="GO" id="GO:0006633">
    <property type="term" value="P:fatty acid biosynthetic process"/>
    <property type="evidence" value="ECO:0007669"/>
    <property type="project" value="UniProtKB-UniRule"/>
</dbReference>
<keyword evidence="1 8" id="KW-0444">Lipid biosynthesis</keyword>
<evidence type="ECO:0000256" key="5">
    <source>
        <dbReference type="ARBA" id="ARBA00022842"/>
    </source>
</evidence>
<dbReference type="NCBIfam" id="NF000831">
    <property type="entry name" value="PRK00070.3-1"/>
    <property type="match status" value="1"/>
</dbReference>
<dbReference type="Proteomes" id="UP001289581">
    <property type="component" value="Unassembled WGS sequence"/>
</dbReference>
<accession>A0AAW9KWE6</accession>
<dbReference type="InterPro" id="IPR002582">
    <property type="entry name" value="ACPS"/>
</dbReference>
<proteinExistence type="inferred from homology"/>
<evidence type="ECO:0000256" key="3">
    <source>
        <dbReference type="ARBA" id="ARBA00022723"/>
    </source>
</evidence>
<reference evidence="10 11" key="1">
    <citation type="submission" date="2023-06" db="EMBL/GenBank/DDBJ databases">
        <title>Actinomyces orist ORNL 0101 HMT-893 genome.</title>
        <authorList>
            <person name="Johnston C.D."/>
            <person name="Chen T."/>
            <person name="Dewhirst F.E."/>
        </authorList>
    </citation>
    <scope>NUCLEOTIDE SEQUENCE [LARGE SCALE GENOMIC DNA]</scope>
    <source>
        <strain evidence="10 11">ORNL 0101</strain>
    </source>
</reference>